<dbReference type="Proteomes" id="UP000076722">
    <property type="component" value="Unassembled WGS sequence"/>
</dbReference>
<evidence type="ECO:0000313" key="6">
    <source>
        <dbReference type="EMBL" id="KZS90460.1"/>
    </source>
</evidence>
<evidence type="ECO:0000313" key="7">
    <source>
        <dbReference type="Proteomes" id="UP000076722"/>
    </source>
</evidence>
<dbReference type="EMBL" id="KV419421">
    <property type="protein sequence ID" value="KZS90460.1"/>
    <property type="molecule type" value="Genomic_DNA"/>
</dbReference>
<evidence type="ECO:0000259" key="5">
    <source>
        <dbReference type="PROSITE" id="PS01031"/>
    </source>
</evidence>
<dbReference type="AlphaFoldDB" id="A0A164RDG2"/>
<dbReference type="STRING" id="1314777.A0A164RDG2"/>
<dbReference type="Gene3D" id="2.60.40.790">
    <property type="match status" value="1"/>
</dbReference>
<keyword evidence="1" id="KW-0346">Stress response</keyword>
<dbReference type="CDD" id="cd06464">
    <property type="entry name" value="ACD_sHsps-like"/>
    <property type="match status" value="1"/>
</dbReference>
<evidence type="ECO:0000256" key="4">
    <source>
        <dbReference type="SAM" id="MobiDB-lite"/>
    </source>
</evidence>
<dbReference type="InterPro" id="IPR031107">
    <property type="entry name" value="Small_HSP"/>
</dbReference>
<dbReference type="PANTHER" id="PTHR11527">
    <property type="entry name" value="HEAT-SHOCK PROTEIN 20 FAMILY MEMBER"/>
    <property type="match status" value="1"/>
</dbReference>
<dbReference type="Pfam" id="PF00011">
    <property type="entry name" value="HSP20"/>
    <property type="match status" value="1"/>
</dbReference>
<sequence length="181" mass="20118">MSIGRNLFNEFRPLFRLLEEPFTHPAFVPYSRRLGLGDSFLNSQMFRPSVDVSEEGKTYVVEAELPGVKKENIDVRIGDNGQSVTIEGHINSRLRNSTGDTSPEVDTAKATGGEEQTSIVPAETSNQISTERPFAGTRFTRTVWLPRPVDATKVSAKLEDGILTLRVPRAEDQQSVKIDIQ</sequence>
<protein>
    <submittedName>
        <fullName evidence="6">HSP20-like chaperone</fullName>
    </submittedName>
</protein>
<name>A0A164RDG2_9AGAM</name>
<proteinExistence type="inferred from homology"/>
<dbReference type="InterPro" id="IPR002068">
    <property type="entry name" value="A-crystallin/Hsp20_dom"/>
</dbReference>
<feature type="region of interest" description="Disordered" evidence="4">
    <location>
        <begin position="94"/>
        <end position="115"/>
    </location>
</feature>
<comment type="similarity">
    <text evidence="2 3">Belongs to the small heat shock protein (HSP20) family.</text>
</comment>
<evidence type="ECO:0000256" key="2">
    <source>
        <dbReference type="PROSITE-ProRule" id="PRU00285"/>
    </source>
</evidence>
<dbReference type="OrthoDB" id="1431247at2759"/>
<reference evidence="6 7" key="1">
    <citation type="journal article" date="2016" name="Mol. Biol. Evol.">
        <title>Comparative Genomics of Early-Diverging Mushroom-Forming Fungi Provides Insights into the Origins of Lignocellulose Decay Capabilities.</title>
        <authorList>
            <person name="Nagy L.G."/>
            <person name="Riley R."/>
            <person name="Tritt A."/>
            <person name="Adam C."/>
            <person name="Daum C."/>
            <person name="Floudas D."/>
            <person name="Sun H."/>
            <person name="Yadav J.S."/>
            <person name="Pangilinan J."/>
            <person name="Larsson K.H."/>
            <person name="Matsuura K."/>
            <person name="Barry K."/>
            <person name="Labutti K."/>
            <person name="Kuo R."/>
            <person name="Ohm R.A."/>
            <person name="Bhattacharya S.S."/>
            <person name="Shirouzu T."/>
            <person name="Yoshinaga Y."/>
            <person name="Martin F.M."/>
            <person name="Grigoriev I.V."/>
            <person name="Hibbett D.S."/>
        </authorList>
    </citation>
    <scope>NUCLEOTIDE SEQUENCE [LARGE SCALE GENOMIC DNA]</scope>
    <source>
        <strain evidence="6 7">HHB9708</strain>
    </source>
</reference>
<dbReference type="PROSITE" id="PS01031">
    <property type="entry name" value="SHSP"/>
    <property type="match status" value="1"/>
</dbReference>
<accession>A0A164RDG2</accession>
<feature type="domain" description="SHSP" evidence="5">
    <location>
        <begin position="41"/>
        <end position="181"/>
    </location>
</feature>
<keyword evidence="7" id="KW-1185">Reference proteome</keyword>
<organism evidence="6 7">
    <name type="scientific">Sistotremastrum niveocremeum HHB9708</name>
    <dbReference type="NCBI Taxonomy" id="1314777"/>
    <lineage>
        <taxon>Eukaryota</taxon>
        <taxon>Fungi</taxon>
        <taxon>Dikarya</taxon>
        <taxon>Basidiomycota</taxon>
        <taxon>Agaricomycotina</taxon>
        <taxon>Agaricomycetes</taxon>
        <taxon>Sistotremastrales</taxon>
        <taxon>Sistotremastraceae</taxon>
        <taxon>Sertulicium</taxon>
        <taxon>Sertulicium niveocremeum</taxon>
    </lineage>
</organism>
<dbReference type="InterPro" id="IPR008978">
    <property type="entry name" value="HSP20-like_chaperone"/>
</dbReference>
<gene>
    <name evidence="6" type="ORF">SISNIDRAFT_468530</name>
</gene>
<evidence type="ECO:0000256" key="1">
    <source>
        <dbReference type="ARBA" id="ARBA00023016"/>
    </source>
</evidence>
<dbReference type="SUPFAM" id="SSF49764">
    <property type="entry name" value="HSP20-like chaperones"/>
    <property type="match status" value="1"/>
</dbReference>
<evidence type="ECO:0000256" key="3">
    <source>
        <dbReference type="RuleBase" id="RU003616"/>
    </source>
</evidence>